<protein>
    <recommendedName>
        <fullName evidence="3">asparagine synthase (glutamine-hydrolyzing)</fullName>
        <ecNumber evidence="3">6.3.5.4</ecNumber>
    </recommendedName>
</protein>
<dbReference type="CDD" id="cd01991">
    <property type="entry name" value="Asn_synthase_B_C"/>
    <property type="match status" value="1"/>
</dbReference>
<dbReference type="InterPro" id="IPR014729">
    <property type="entry name" value="Rossmann-like_a/b/a_fold"/>
</dbReference>
<evidence type="ECO:0000313" key="11">
    <source>
        <dbReference type="Proteomes" id="UP000234345"/>
    </source>
</evidence>
<evidence type="ECO:0000256" key="2">
    <source>
        <dbReference type="ARBA" id="ARBA00005752"/>
    </source>
</evidence>
<dbReference type="InterPro" id="IPR029055">
    <property type="entry name" value="Ntn_hydrolases_N"/>
</dbReference>
<dbReference type="GO" id="GO:0004066">
    <property type="term" value="F:asparagine synthase (glutamine-hydrolyzing) activity"/>
    <property type="evidence" value="ECO:0007669"/>
    <property type="project" value="UniProtKB-EC"/>
</dbReference>
<evidence type="ECO:0000256" key="5">
    <source>
        <dbReference type="ARBA" id="ARBA00022840"/>
    </source>
</evidence>
<evidence type="ECO:0000259" key="8">
    <source>
        <dbReference type="Pfam" id="PF00733"/>
    </source>
</evidence>
<comment type="similarity">
    <text evidence="2">Belongs to the asparagine synthetase family.</text>
</comment>
<feature type="domain" description="Asparagine synthetase" evidence="8">
    <location>
        <begin position="254"/>
        <end position="624"/>
    </location>
</feature>
<dbReference type="InterPro" id="IPR017932">
    <property type="entry name" value="GATase_2_dom"/>
</dbReference>
<gene>
    <name evidence="10" type="ORF">XFF6991_430096</name>
</gene>
<dbReference type="InterPro" id="IPR006426">
    <property type="entry name" value="Asn_synth_AEB"/>
</dbReference>
<evidence type="ECO:0000256" key="4">
    <source>
        <dbReference type="ARBA" id="ARBA00022741"/>
    </source>
</evidence>
<dbReference type="GO" id="GO:0005829">
    <property type="term" value="C:cytosol"/>
    <property type="evidence" value="ECO:0007669"/>
    <property type="project" value="TreeGrafter"/>
</dbReference>
<proteinExistence type="inferred from homology"/>
<evidence type="ECO:0000256" key="6">
    <source>
        <dbReference type="ARBA" id="ARBA00048741"/>
    </source>
</evidence>
<keyword evidence="5" id="KW-0067">ATP-binding</keyword>
<dbReference type="AlphaFoldDB" id="A0A7Z7J0X9"/>
<keyword evidence="4" id="KW-0547">Nucleotide-binding</keyword>
<dbReference type="InterPro" id="IPR051786">
    <property type="entry name" value="ASN_synthetase/amidase"/>
</dbReference>
<evidence type="ECO:0000256" key="7">
    <source>
        <dbReference type="PIRSR" id="PIRSR001589-3"/>
    </source>
</evidence>
<dbReference type="SUPFAM" id="SSF56235">
    <property type="entry name" value="N-terminal nucleophile aminohydrolases (Ntn hydrolases)"/>
    <property type="match status" value="1"/>
</dbReference>
<dbReference type="Proteomes" id="UP000234345">
    <property type="component" value="Unassembled WGS sequence"/>
</dbReference>
<dbReference type="Pfam" id="PF00733">
    <property type="entry name" value="Asn_synthase"/>
    <property type="match status" value="1"/>
</dbReference>
<dbReference type="EC" id="6.3.5.4" evidence="3"/>
<accession>A0A7Z7J0X9</accession>
<dbReference type="SUPFAM" id="SSF52402">
    <property type="entry name" value="Adenine nucleotide alpha hydrolases-like"/>
    <property type="match status" value="1"/>
</dbReference>
<dbReference type="EMBL" id="OCZC01000070">
    <property type="protein sequence ID" value="SOO25272.1"/>
    <property type="molecule type" value="Genomic_DNA"/>
</dbReference>
<comment type="caution">
    <text evidence="10">The sequence shown here is derived from an EMBL/GenBank/DDBJ whole genome shotgun (WGS) entry which is preliminary data.</text>
</comment>
<dbReference type="GO" id="GO:0006529">
    <property type="term" value="P:asparagine biosynthetic process"/>
    <property type="evidence" value="ECO:0007669"/>
    <property type="project" value="InterPro"/>
</dbReference>
<evidence type="ECO:0000313" key="10">
    <source>
        <dbReference type="EMBL" id="SOO25272.1"/>
    </source>
</evidence>
<name>A0A7Z7J0X9_XANCH</name>
<evidence type="ECO:0000256" key="3">
    <source>
        <dbReference type="ARBA" id="ARBA00012737"/>
    </source>
</evidence>
<dbReference type="InterPro" id="IPR001962">
    <property type="entry name" value="Asn_synthase"/>
</dbReference>
<keyword evidence="10" id="KW-0436">Ligase</keyword>
<dbReference type="GO" id="GO:0005524">
    <property type="term" value="F:ATP binding"/>
    <property type="evidence" value="ECO:0007669"/>
    <property type="project" value="UniProtKB-KW"/>
</dbReference>
<dbReference type="PANTHER" id="PTHR43284">
    <property type="entry name" value="ASPARAGINE SYNTHETASE (GLUTAMINE-HYDROLYZING)"/>
    <property type="match status" value="1"/>
</dbReference>
<comment type="pathway">
    <text evidence="1">Amino-acid biosynthesis; L-asparagine biosynthesis; L-asparagine from L-aspartate (L-Gln route): step 1/1.</text>
</comment>
<organism evidence="10 11">
    <name type="scientific">Xanthomonas campestris pv. phaseoli</name>
    <dbReference type="NCBI Taxonomy" id="317013"/>
    <lineage>
        <taxon>Bacteria</taxon>
        <taxon>Pseudomonadati</taxon>
        <taxon>Pseudomonadota</taxon>
        <taxon>Gammaproteobacteria</taxon>
        <taxon>Lysobacterales</taxon>
        <taxon>Lysobacteraceae</taxon>
        <taxon>Xanthomonas</taxon>
    </lineage>
</organism>
<feature type="site" description="Important for beta-aspartyl-AMP intermediate formation" evidence="7">
    <location>
        <position position="375"/>
    </location>
</feature>
<dbReference type="PANTHER" id="PTHR43284:SF1">
    <property type="entry name" value="ASPARAGINE SYNTHETASE"/>
    <property type="match status" value="1"/>
</dbReference>
<evidence type="ECO:0000256" key="1">
    <source>
        <dbReference type="ARBA" id="ARBA00005187"/>
    </source>
</evidence>
<dbReference type="Gene3D" id="3.40.50.620">
    <property type="entry name" value="HUPs"/>
    <property type="match status" value="2"/>
</dbReference>
<dbReference type="PIRSF" id="PIRSF001589">
    <property type="entry name" value="Asn_synthetase_glu-h"/>
    <property type="match status" value="1"/>
</dbReference>
<reference evidence="10 11" key="1">
    <citation type="submission" date="2017-10" db="EMBL/GenBank/DDBJ databases">
        <authorList>
            <person name="Regsiter A."/>
            <person name="William W."/>
        </authorList>
    </citation>
    <scope>NUCLEOTIDE SEQUENCE [LARGE SCALE GENOMIC DNA]</scope>
    <source>
        <strain evidence="10 11">CFBP6991</strain>
    </source>
</reference>
<dbReference type="Gene3D" id="3.60.20.10">
    <property type="entry name" value="Glutamine Phosphoribosylpyrophosphate, subunit 1, domain 1"/>
    <property type="match status" value="1"/>
</dbReference>
<sequence length="654" mass="72924">MSGICGLWLEPNSHKDSDKLGRLGSAMVAVMKHRGDKACVATVVDASLVLAACESSGTPGSRMGFSADGRYLVAFAGRANGLAPLYRTPEACESDTSAARIAQSIQSLGLRRTLELIDGGFCLAILDRRLHTLSLVRDRIGQCSLYYGWTHQGLVYASELKAIASSHGFSNSLDRNALTLLLRYGYIPSPYSIHRGIFKLAAGTVQVFSTLDVERGAPHHDPNEGSRYWHAKRNVSNLIQAREHVAEERAISRLQDALSMAVDRVSDSRTGSFLSGGTDSSLITSLLQSQRSTPVDTVTIGFEDADHDEMDWAQKVASHLGTRHFQQRISDQQAVAILPEISQAFCEPFADSSQIPTLLAAGSARRHVRHMLTGDGGDELFFGHAAYARALRNARLTSMIPDTLRSLLRRRGLYTKESARLGGWRAALGETISRSVEESYLLRVSRWRNPHCAVLGSMEYPTIYDTPMDQLTVGSPGERVLFMDIAMELGEGLMTKVDRACMLHGLNTSSPFLDHQVFQLAWQIPLKLKMVRGEQKYILKRLLELYLPQELIYRPKRGFGAPVGRWLRGPLREWAEDLLVPSKLEEQGVFDVEVVTQLWQAFIAGQRKWHTHLWPILMFQAWQQRWQQRPSFGEDEACHSDPEGISHLTIEAFV</sequence>
<comment type="catalytic activity">
    <reaction evidence="6">
        <text>L-aspartate + L-glutamine + ATP + H2O = L-asparagine + L-glutamate + AMP + diphosphate + H(+)</text>
        <dbReference type="Rhea" id="RHEA:12228"/>
        <dbReference type="ChEBI" id="CHEBI:15377"/>
        <dbReference type="ChEBI" id="CHEBI:15378"/>
        <dbReference type="ChEBI" id="CHEBI:29985"/>
        <dbReference type="ChEBI" id="CHEBI:29991"/>
        <dbReference type="ChEBI" id="CHEBI:30616"/>
        <dbReference type="ChEBI" id="CHEBI:33019"/>
        <dbReference type="ChEBI" id="CHEBI:58048"/>
        <dbReference type="ChEBI" id="CHEBI:58359"/>
        <dbReference type="ChEBI" id="CHEBI:456215"/>
        <dbReference type="EC" id="6.3.5.4"/>
    </reaction>
</comment>
<evidence type="ECO:0000259" key="9">
    <source>
        <dbReference type="Pfam" id="PF13537"/>
    </source>
</evidence>
<dbReference type="Pfam" id="PF13537">
    <property type="entry name" value="GATase_7"/>
    <property type="match status" value="1"/>
</dbReference>
<feature type="domain" description="Glutamine amidotransferase type-2" evidence="9">
    <location>
        <begin position="68"/>
        <end position="164"/>
    </location>
</feature>